<evidence type="ECO:0000313" key="9">
    <source>
        <dbReference type="EMBL" id="APD09427.1"/>
    </source>
</evidence>
<dbReference type="GO" id="GO:0030313">
    <property type="term" value="C:cell envelope"/>
    <property type="evidence" value="ECO:0007669"/>
    <property type="project" value="UniProtKB-SubCell"/>
</dbReference>
<dbReference type="GO" id="GO:0015562">
    <property type="term" value="F:efflux transmembrane transporter activity"/>
    <property type="evidence" value="ECO:0007669"/>
    <property type="project" value="InterPro"/>
</dbReference>
<dbReference type="Pfam" id="PF25917">
    <property type="entry name" value="BSH_RND"/>
    <property type="match status" value="1"/>
</dbReference>
<feature type="region of interest" description="Disordered" evidence="5">
    <location>
        <begin position="406"/>
        <end position="429"/>
    </location>
</feature>
<dbReference type="GO" id="GO:0016020">
    <property type="term" value="C:membrane"/>
    <property type="evidence" value="ECO:0007669"/>
    <property type="project" value="InterPro"/>
</dbReference>
<dbReference type="Proteomes" id="UP000182993">
    <property type="component" value="Chromosome"/>
</dbReference>
<evidence type="ECO:0000259" key="6">
    <source>
        <dbReference type="Pfam" id="PF25917"/>
    </source>
</evidence>
<name>A0A1J0LUV7_THEBO</name>
<organism evidence="9 11">
    <name type="scientific">Thermus brockianus</name>
    <dbReference type="NCBI Taxonomy" id="56956"/>
    <lineage>
        <taxon>Bacteria</taxon>
        <taxon>Thermotogati</taxon>
        <taxon>Deinococcota</taxon>
        <taxon>Deinococci</taxon>
        <taxon>Thermales</taxon>
        <taxon>Thermaceae</taxon>
        <taxon>Thermus</taxon>
    </lineage>
</organism>
<dbReference type="STRING" id="56956.A0O31_01292"/>
<dbReference type="EMBL" id="CP016312">
    <property type="protein sequence ID" value="APD09427.1"/>
    <property type="molecule type" value="Genomic_DNA"/>
</dbReference>
<feature type="coiled-coil region" evidence="4">
    <location>
        <begin position="97"/>
        <end position="194"/>
    </location>
</feature>
<dbReference type="InterPro" id="IPR006143">
    <property type="entry name" value="RND_pump_MFP"/>
</dbReference>
<dbReference type="EMBL" id="AP025593">
    <property type="protein sequence ID" value="BDG17297.1"/>
    <property type="molecule type" value="Genomic_DNA"/>
</dbReference>
<dbReference type="InterPro" id="IPR050465">
    <property type="entry name" value="UPF0194_transport"/>
</dbReference>
<comment type="similarity">
    <text evidence="2">Belongs to the membrane fusion protein (MFP) (TC 8.A.1) family.</text>
</comment>
<dbReference type="Gene3D" id="2.40.30.170">
    <property type="match status" value="1"/>
</dbReference>
<accession>A0A1J0LUV7</accession>
<dbReference type="Pfam" id="PF25967">
    <property type="entry name" value="RND-MFP_C"/>
    <property type="match status" value="1"/>
</dbReference>
<dbReference type="InterPro" id="IPR058792">
    <property type="entry name" value="Beta-barrel_RND_2"/>
</dbReference>
<dbReference type="InterPro" id="IPR058625">
    <property type="entry name" value="MdtA-like_BSH"/>
</dbReference>
<dbReference type="Gene3D" id="1.10.287.470">
    <property type="entry name" value="Helix hairpin bin"/>
    <property type="match status" value="1"/>
</dbReference>
<dbReference type="Proteomes" id="UP000831120">
    <property type="component" value="Chromosome"/>
</dbReference>
<dbReference type="PANTHER" id="PTHR32347">
    <property type="entry name" value="EFFLUX SYSTEM COMPONENT YKNX-RELATED"/>
    <property type="match status" value="1"/>
</dbReference>
<dbReference type="Gene3D" id="6.20.50.140">
    <property type="match status" value="1"/>
</dbReference>
<comment type="subcellular location">
    <subcellularLocation>
        <location evidence="1">Cell envelope</location>
    </subcellularLocation>
</comment>
<feature type="domain" description="Multidrug resistance protein MdtA-like barrel-sandwich hybrid" evidence="6">
    <location>
        <begin position="58"/>
        <end position="249"/>
    </location>
</feature>
<evidence type="ECO:0000256" key="3">
    <source>
        <dbReference type="ARBA" id="ARBA00023054"/>
    </source>
</evidence>
<dbReference type="OrthoDB" id="9810430at2"/>
<dbReference type="KEGG" id="tbc:A0O31_01292"/>
<keyword evidence="3 4" id="KW-0175">Coiled coil</keyword>
<evidence type="ECO:0000256" key="2">
    <source>
        <dbReference type="ARBA" id="ARBA00009477"/>
    </source>
</evidence>
<evidence type="ECO:0000259" key="8">
    <source>
        <dbReference type="Pfam" id="PF25967"/>
    </source>
</evidence>
<protein>
    <submittedName>
        <fullName evidence="9">Macrolide export protein MacA</fullName>
    </submittedName>
    <submittedName>
        <fullName evidence="10">RND transporter</fullName>
    </submittedName>
</protein>
<sequence length="429" mass="45870">MRRWFLLLVLLGLGVGGYFLLRPKRVAQVVEAPEVYTVVRGEVRVTVSGSGSLAPWQTLDVRPEVQGLLRSVVEEGTWVEKGQVLAELDPTSFRQALEEAQADLAKAEAALANTRAQGESALASLKASLKSAEVAYANAQASLSTAQRNLEATRLLYQAGGASQQALLEAEAAYASARRSLENAEVSVRAQQEALALREAQLREDLRIQEAALVQARLAVAEAQSNLNRTRVRAPFSGVVLSVAASPGVQVGPTSTLLTLGDSSRYRLVLEVDETEIAQVKVGLPVRVSLEGLPGQTFQGRVEAISPQGETVNNIPVFKVAVSLAPDPRFRSGMSADGEIVVREAKDVLVIPKRAVERGQGGAYVTRLLPDGSTERVPVTLGLEDNTRVAVLEGLKEGDQVILSRRGATGSNSQQQRPPEPLPLMGPGR</sequence>
<reference evidence="11" key="1">
    <citation type="submission" date="2016-06" db="EMBL/GenBank/DDBJ databases">
        <title>Whole genome sequencing of Thermus brockianus strain GE-1.</title>
        <authorList>
            <person name="Schaefers C."/>
            <person name="Blank S."/>
            <person name="Wiebusch S."/>
            <person name="Elleuche S."/>
            <person name="Antranikian G."/>
        </authorList>
    </citation>
    <scope>NUCLEOTIDE SEQUENCE [LARGE SCALE GENOMIC DNA]</scope>
    <source>
        <strain evidence="11">GE-1</strain>
    </source>
</reference>
<evidence type="ECO:0000259" key="7">
    <source>
        <dbReference type="Pfam" id="PF25954"/>
    </source>
</evidence>
<keyword evidence="12" id="KW-1185">Reference proteome</keyword>
<dbReference type="AlphaFoldDB" id="A0A1J0LUV7"/>
<dbReference type="Gene3D" id="2.40.50.100">
    <property type="match status" value="2"/>
</dbReference>
<evidence type="ECO:0000313" key="10">
    <source>
        <dbReference type="EMBL" id="BDG17297.1"/>
    </source>
</evidence>
<dbReference type="InterPro" id="IPR058627">
    <property type="entry name" value="MdtA-like_C"/>
</dbReference>
<proteinExistence type="inferred from homology"/>
<dbReference type="SUPFAM" id="SSF111369">
    <property type="entry name" value="HlyD-like secretion proteins"/>
    <property type="match status" value="2"/>
</dbReference>
<evidence type="ECO:0000256" key="5">
    <source>
        <dbReference type="SAM" id="MobiDB-lite"/>
    </source>
</evidence>
<reference evidence="10 12" key="3">
    <citation type="journal article" date="2022" name="Microbiol. Resour. Announc.">
        <title>Complete Genome Sequences of Thermus Strains Isolated from Senami Hot Spring in Japan.</title>
        <authorList>
            <person name="Miyazaki K."/>
        </authorList>
    </citation>
    <scope>NUCLEOTIDE SEQUENCE [LARGE SCALE GENOMIC DNA]</scope>
    <source>
        <strain evidence="10 12">SNM4-1</strain>
    </source>
</reference>
<dbReference type="Pfam" id="PF25954">
    <property type="entry name" value="Beta-barrel_RND_2"/>
    <property type="match status" value="1"/>
</dbReference>
<evidence type="ECO:0000256" key="1">
    <source>
        <dbReference type="ARBA" id="ARBA00004196"/>
    </source>
</evidence>
<gene>
    <name evidence="9" type="primary">macA</name>
    <name evidence="9" type="ORF">A0O31_01292</name>
    <name evidence="10" type="ORF">TbrSNM41_20310</name>
</gene>
<feature type="compositionally biased region" description="Pro residues" evidence="5">
    <location>
        <begin position="418"/>
        <end position="429"/>
    </location>
</feature>
<dbReference type="NCBIfam" id="TIGR01730">
    <property type="entry name" value="RND_mfp"/>
    <property type="match status" value="1"/>
</dbReference>
<reference evidence="9" key="2">
    <citation type="journal article" date="2017" name="Stand. Genomic Sci.">
        <title>Complete genome sequence of Thermus brockianus GE-1 reveals key enzymes of xylan/xylose metabolism.</title>
        <authorList>
            <person name="Schaefers C."/>
            <person name="Blank S."/>
            <person name="Wiebusch S."/>
            <person name="Elleuche S."/>
            <person name="Antranikian G."/>
        </authorList>
    </citation>
    <scope>NUCLEOTIDE SEQUENCE</scope>
    <source>
        <strain evidence="9">GE-1</strain>
    </source>
</reference>
<evidence type="ECO:0000256" key="4">
    <source>
        <dbReference type="SAM" id="Coils"/>
    </source>
</evidence>
<feature type="domain" description="CusB-like beta-barrel" evidence="7">
    <location>
        <begin position="269"/>
        <end position="313"/>
    </location>
</feature>
<evidence type="ECO:0000313" key="11">
    <source>
        <dbReference type="Proteomes" id="UP000182993"/>
    </source>
</evidence>
<evidence type="ECO:0000313" key="12">
    <source>
        <dbReference type="Proteomes" id="UP000831120"/>
    </source>
</evidence>
<feature type="domain" description="Multidrug resistance protein MdtA-like C-terminal permuted SH3" evidence="8">
    <location>
        <begin position="347"/>
        <end position="405"/>
    </location>
</feature>
<dbReference type="RefSeq" id="WP_071677135.1">
    <property type="nucleotide sequence ID" value="NZ_AP025593.1"/>
</dbReference>